<sequence length="234" mass="26237">MKLDILAFGAHADDVEIGMAGTITKYAKNGYKVGICDLTEAELSSNGTVEIRKTEAKRAAEVMGVCYRNNLGFKDRGMQLNDATLRKVVSIIRETKPSFIYSPYAIDRHPDHGKCAEIINEAVFNAGITNYKDEMNLPPHKVKDHYSYFINGFHHPDFVEDITDFIEQKKATLLTYKSQFILDDSSKVTPLTDGYIETVIARERLIGKEVGLTYAEGFKTNKPLVMTNLFGAKL</sequence>
<dbReference type="Proteomes" id="UP000217083">
    <property type="component" value="Unassembled WGS sequence"/>
</dbReference>
<evidence type="ECO:0000313" key="3">
    <source>
        <dbReference type="Proteomes" id="UP000217083"/>
    </source>
</evidence>
<dbReference type="PANTHER" id="PTHR12993:SF30">
    <property type="entry name" value="N-ACETYL-ALPHA-D-GLUCOSAMINYL L-MALATE DEACETYLASE 1"/>
    <property type="match status" value="1"/>
</dbReference>
<keyword evidence="3" id="KW-1185">Reference proteome</keyword>
<dbReference type="GO" id="GO:0016811">
    <property type="term" value="F:hydrolase activity, acting on carbon-nitrogen (but not peptide) bonds, in linear amides"/>
    <property type="evidence" value="ECO:0007669"/>
    <property type="project" value="TreeGrafter"/>
</dbReference>
<dbReference type="Pfam" id="PF02585">
    <property type="entry name" value="PIG-L"/>
    <property type="match status" value="1"/>
</dbReference>
<proteinExistence type="predicted"/>
<comment type="cofactor">
    <cofactor evidence="1">
        <name>Zn(2+)</name>
        <dbReference type="ChEBI" id="CHEBI:29105"/>
    </cofactor>
</comment>
<dbReference type="InterPro" id="IPR023842">
    <property type="entry name" value="Bacillithiol_biosynth_BshB1"/>
</dbReference>
<comment type="caution">
    <text evidence="2">The sequence shown here is derived from an EMBL/GenBank/DDBJ whole genome shotgun (WGS) entry which is preliminary data.</text>
</comment>
<reference evidence="3" key="1">
    <citation type="submission" date="2017-08" db="EMBL/GenBank/DDBJ databases">
        <authorList>
            <person name="Huang Z."/>
        </authorList>
    </citation>
    <scope>NUCLEOTIDE SEQUENCE [LARGE SCALE GENOMIC DNA]</scope>
    <source>
        <strain evidence="3">SA5d-4</strain>
    </source>
</reference>
<evidence type="ECO:0000256" key="1">
    <source>
        <dbReference type="ARBA" id="ARBA00001947"/>
    </source>
</evidence>
<dbReference type="Gene3D" id="3.40.50.10320">
    <property type="entry name" value="LmbE-like"/>
    <property type="match status" value="1"/>
</dbReference>
<dbReference type="GO" id="GO:0019213">
    <property type="term" value="F:deacetylase activity"/>
    <property type="evidence" value="ECO:0007669"/>
    <property type="project" value="InterPro"/>
</dbReference>
<organism evidence="2 3">
    <name type="scientific">Lottiidibacillus patelloidae</name>
    <dbReference type="NCBI Taxonomy" id="2670334"/>
    <lineage>
        <taxon>Bacteria</taxon>
        <taxon>Bacillati</taxon>
        <taxon>Bacillota</taxon>
        <taxon>Bacilli</taxon>
        <taxon>Bacillales</taxon>
        <taxon>Bacillaceae</taxon>
        <taxon>Lottiidibacillus</taxon>
    </lineage>
</organism>
<dbReference type="GO" id="GO:0071793">
    <property type="term" value="P:bacillithiol biosynthetic process"/>
    <property type="evidence" value="ECO:0007669"/>
    <property type="project" value="InterPro"/>
</dbReference>
<protein>
    <submittedName>
        <fullName evidence="2">Bacillithiol biosynthesis deacetylase BshB1</fullName>
    </submittedName>
</protein>
<dbReference type="InterPro" id="IPR003737">
    <property type="entry name" value="GlcNAc_PI_deacetylase-related"/>
</dbReference>
<evidence type="ECO:0000313" key="2">
    <source>
        <dbReference type="EMBL" id="OZM57293.1"/>
    </source>
</evidence>
<dbReference type="RefSeq" id="WP_094923846.1">
    <property type="nucleotide sequence ID" value="NZ_NPIA01000003.1"/>
</dbReference>
<dbReference type="SUPFAM" id="SSF102588">
    <property type="entry name" value="LmbE-like"/>
    <property type="match status" value="1"/>
</dbReference>
<dbReference type="PANTHER" id="PTHR12993">
    <property type="entry name" value="N-ACETYLGLUCOSAMINYL-PHOSPHATIDYLINOSITOL DE-N-ACETYLASE-RELATED"/>
    <property type="match status" value="1"/>
</dbReference>
<accession>A0A263BU69</accession>
<dbReference type="EMBL" id="NPIA01000003">
    <property type="protein sequence ID" value="OZM57293.1"/>
    <property type="molecule type" value="Genomic_DNA"/>
</dbReference>
<name>A0A263BU69_9BACI</name>
<dbReference type="AlphaFoldDB" id="A0A263BU69"/>
<gene>
    <name evidence="2" type="primary">bshB1</name>
    <name evidence="2" type="ORF">CIB95_07460</name>
</gene>
<dbReference type="NCBIfam" id="TIGR04001">
    <property type="entry name" value="thiol_BshB1"/>
    <property type="match status" value="1"/>
</dbReference>
<dbReference type="InterPro" id="IPR024078">
    <property type="entry name" value="LmbE-like_dom_sf"/>
</dbReference>
<reference evidence="2 3" key="2">
    <citation type="submission" date="2017-09" db="EMBL/GenBank/DDBJ databases">
        <title>Bacillus patelloidae sp. nov., isolated from the intestinal tract of a marine limpet.</title>
        <authorList>
            <person name="Liu R."/>
            <person name="Dong C."/>
            <person name="Shao Z."/>
        </authorList>
    </citation>
    <scope>NUCLEOTIDE SEQUENCE [LARGE SCALE GENOMIC DNA]</scope>
    <source>
        <strain evidence="2 3">SA5d-4</strain>
    </source>
</reference>